<dbReference type="GO" id="GO:0005509">
    <property type="term" value="F:calcium ion binding"/>
    <property type="evidence" value="ECO:0007669"/>
    <property type="project" value="InterPro"/>
</dbReference>
<comment type="caution">
    <text evidence="1">The sequence shown here is derived from an EMBL/GenBank/DDBJ whole genome shotgun (WGS) entry which is preliminary data.</text>
</comment>
<accession>A0A9X0R4K3</accession>
<gene>
    <name evidence="1" type="ORF">H7965_23475</name>
</gene>
<evidence type="ECO:0008006" key="3">
    <source>
        <dbReference type="Google" id="ProtNLM"/>
    </source>
</evidence>
<dbReference type="EMBL" id="JACOMF010000047">
    <property type="protein sequence ID" value="MBC4018257.1"/>
    <property type="molecule type" value="Genomic_DNA"/>
</dbReference>
<proteinExistence type="predicted"/>
<name>A0A9X0R4K3_9PROT</name>
<dbReference type="InterPro" id="IPR001343">
    <property type="entry name" value="Hemolysn_Ca-bd"/>
</dbReference>
<sequence>MAIILARRAGSDPLTGASTRDVIIGSDKADLIGGREGDDWILARSGNDRIYGDNIGEPGGPFEVGPPPIQFGGEPGNNVIFAGGSNDFVTAGFGADVVFGGGGNDEIRGYGVFDGTIAAADIIAADGRTACSEDVVTMWYTAVAATTYLLVARATIP</sequence>
<protein>
    <recommendedName>
        <fullName evidence="3">Calcium-binding protein</fullName>
    </recommendedName>
</protein>
<evidence type="ECO:0000313" key="1">
    <source>
        <dbReference type="EMBL" id="MBC4018257.1"/>
    </source>
</evidence>
<reference evidence="1" key="1">
    <citation type="submission" date="2020-08" db="EMBL/GenBank/DDBJ databases">
        <authorList>
            <person name="Hu Y."/>
            <person name="Nguyen S.V."/>
            <person name="Li F."/>
            <person name="Fanning S."/>
        </authorList>
    </citation>
    <scope>NUCLEOTIDE SEQUENCE</scope>
    <source>
        <strain evidence="1">SYSU D8009</strain>
    </source>
</reference>
<dbReference type="InterPro" id="IPR011049">
    <property type="entry name" value="Serralysin-like_metalloprot_C"/>
</dbReference>
<dbReference type="Gene3D" id="2.150.10.10">
    <property type="entry name" value="Serralysin-like metalloprotease, C-terminal"/>
    <property type="match status" value="2"/>
</dbReference>
<dbReference type="RefSeq" id="WP_186773010.1">
    <property type="nucleotide sequence ID" value="NZ_JACOMF010000047.1"/>
</dbReference>
<keyword evidence="2" id="KW-1185">Reference proteome</keyword>
<organism evidence="1 2">
    <name type="scientific">Siccirubricoccus deserti</name>
    <dbReference type="NCBI Taxonomy" id="2013562"/>
    <lineage>
        <taxon>Bacteria</taxon>
        <taxon>Pseudomonadati</taxon>
        <taxon>Pseudomonadota</taxon>
        <taxon>Alphaproteobacteria</taxon>
        <taxon>Acetobacterales</taxon>
        <taxon>Roseomonadaceae</taxon>
        <taxon>Siccirubricoccus</taxon>
    </lineage>
</organism>
<dbReference type="SUPFAM" id="SSF51120">
    <property type="entry name" value="beta-Roll"/>
    <property type="match status" value="2"/>
</dbReference>
<dbReference type="Proteomes" id="UP000600101">
    <property type="component" value="Unassembled WGS sequence"/>
</dbReference>
<dbReference type="AlphaFoldDB" id="A0A9X0R4K3"/>
<dbReference type="Pfam" id="PF00353">
    <property type="entry name" value="HemolysinCabind"/>
    <property type="match status" value="2"/>
</dbReference>
<evidence type="ECO:0000313" key="2">
    <source>
        <dbReference type="Proteomes" id="UP000600101"/>
    </source>
</evidence>